<evidence type="ECO:0000313" key="9">
    <source>
        <dbReference type="EMBL" id="QBX55280.1"/>
    </source>
</evidence>
<feature type="domain" description="ABC transmembrane type-1" evidence="8">
    <location>
        <begin position="73"/>
        <end position="258"/>
    </location>
</feature>
<dbReference type="KEGG" id="nsn:EXE58_07300"/>
<keyword evidence="2 7" id="KW-0813">Transport</keyword>
<comment type="similarity">
    <text evidence="7">Belongs to the binding-protein-dependent transport system permease family.</text>
</comment>
<keyword evidence="6 7" id="KW-0472">Membrane</keyword>
<dbReference type="AlphaFoldDB" id="A0A4P7IEV0"/>
<feature type="transmembrane region" description="Helical" evidence="7">
    <location>
        <begin position="235"/>
        <end position="262"/>
    </location>
</feature>
<accession>A0A4P7IEV0</accession>
<dbReference type="InterPro" id="IPR000515">
    <property type="entry name" value="MetI-like"/>
</dbReference>
<feature type="transmembrane region" description="Helical" evidence="7">
    <location>
        <begin position="21"/>
        <end position="41"/>
    </location>
</feature>
<dbReference type="Gene3D" id="1.10.3720.10">
    <property type="entry name" value="MetI-like"/>
    <property type="match status" value="1"/>
</dbReference>
<dbReference type="RefSeq" id="WP_135267272.1">
    <property type="nucleotide sequence ID" value="NZ_CP038436.1"/>
</dbReference>
<keyword evidence="5 7" id="KW-1133">Transmembrane helix</keyword>
<reference evidence="9 10" key="1">
    <citation type="submission" date="2019-03" db="EMBL/GenBank/DDBJ databases">
        <title>Three New Species of Nocardioides, Nocardioides euryhalodurans sp. nov., Nocardioides seonyuensis sp. nov. and Nocardioides eburneoflavus sp. nov. Iolated from Soil.</title>
        <authorList>
            <person name="Roh S.G."/>
            <person name="Lee C."/>
            <person name="Kim M.-K."/>
            <person name="Kim S.B."/>
        </authorList>
    </citation>
    <scope>NUCLEOTIDE SEQUENCE [LARGE SCALE GENOMIC DNA]</scope>
    <source>
        <strain evidence="9 10">MMS17-SY207-3</strain>
    </source>
</reference>
<feature type="transmembrane region" description="Helical" evidence="7">
    <location>
        <begin position="107"/>
        <end position="128"/>
    </location>
</feature>
<evidence type="ECO:0000256" key="3">
    <source>
        <dbReference type="ARBA" id="ARBA00022475"/>
    </source>
</evidence>
<gene>
    <name evidence="9" type="ORF">EXE58_07300</name>
</gene>
<feature type="transmembrane region" description="Helical" evidence="7">
    <location>
        <begin position="140"/>
        <end position="159"/>
    </location>
</feature>
<dbReference type="EMBL" id="CP038436">
    <property type="protein sequence ID" value="QBX55280.1"/>
    <property type="molecule type" value="Genomic_DNA"/>
</dbReference>
<evidence type="ECO:0000256" key="7">
    <source>
        <dbReference type="RuleBase" id="RU363032"/>
    </source>
</evidence>
<dbReference type="InterPro" id="IPR035906">
    <property type="entry name" value="MetI-like_sf"/>
</dbReference>
<organism evidence="9 10">
    <name type="scientific">Nocardioides seonyuensis</name>
    <dbReference type="NCBI Taxonomy" id="2518371"/>
    <lineage>
        <taxon>Bacteria</taxon>
        <taxon>Bacillati</taxon>
        <taxon>Actinomycetota</taxon>
        <taxon>Actinomycetes</taxon>
        <taxon>Propionibacteriales</taxon>
        <taxon>Nocardioidaceae</taxon>
        <taxon>Nocardioides</taxon>
    </lineage>
</organism>
<sequence length="269" mass="27669">MSDSATTRDTRRALPLPEVRVGTVVAPLVVGVASLGLWQVAVTGLEIDPYIVPAPSAIWDQLVAARESIVSGMVVTGRNALIGMLLGAVVGILGAVLASASKVADQMAVPVVAALSVVPIVALAPVLYTMFGAAVDTGRIIIAALAVCIPVYLNTLRGLRQVSSVHRELMAAYAATPTQVARTVTLPTATPYVFTGLRVASSLAVISALIAEYFGGPVGGLGKSITTAASSSNYALAWAYVVGSIVLGLSFYVATLLVELWASRHTPTS</sequence>
<dbReference type="SUPFAM" id="SSF161098">
    <property type="entry name" value="MetI-like"/>
    <property type="match status" value="1"/>
</dbReference>
<feature type="transmembrane region" description="Helical" evidence="7">
    <location>
        <begin position="80"/>
        <end position="100"/>
    </location>
</feature>
<protein>
    <submittedName>
        <fullName evidence="9">ABC transporter permease subunit</fullName>
    </submittedName>
</protein>
<evidence type="ECO:0000313" key="10">
    <source>
        <dbReference type="Proteomes" id="UP000294853"/>
    </source>
</evidence>
<dbReference type="PROSITE" id="PS50928">
    <property type="entry name" value="ABC_TM1"/>
    <property type="match status" value="1"/>
</dbReference>
<name>A0A4P7IEV0_9ACTN</name>
<evidence type="ECO:0000256" key="4">
    <source>
        <dbReference type="ARBA" id="ARBA00022692"/>
    </source>
</evidence>
<comment type="subcellular location">
    <subcellularLocation>
        <location evidence="1 7">Cell membrane</location>
        <topology evidence="1 7">Multi-pass membrane protein</topology>
    </subcellularLocation>
</comment>
<keyword evidence="4 7" id="KW-0812">Transmembrane</keyword>
<keyword evidence="10" id="KW-1185">Reference proteome</keyword>
<proteinExistence type="inferred from homology"/>
<evidence type="ECO:0000256" key="1">
    <source>
        <dbReference type="ARBA" id="ARBA00004651"/>
    </source>
</evidence>
<dbReference type="Pfam" id="PF00528">
    <property type="entry name" value="BPD_transp_1"/>
    <property type="match status" value="1"/>
</dbReference>
<dbReference type="PANTHER" id="PTHR30151">
    <property type="entry name" value="ALKANE SULFONATE ABC TRANSPORTER-RELATED, MEMBRANE SUBUNIT"/>
    <property type="match status" value="1"/>
</dbReference>
<dbReference type="PANTHER" id="PTHR30151:SF0">
    <property type="entry name" value="ABC TRANSPORTER PERMEASE PROTEIN MJ0413-RELATED"/>
    <property type="match status" value="1"/>
</dbReference>
<evidence type="ECO:0000256" key="2">
    <source>
        <dbReference type="ARBA" id="ARBA00022448"/>
    </source>
</evidence>
<dbReference type="GO" id="GO:0005886">
    <property type="term" value="C:plasma membrane"/>
    <property type="evidence" value="ECO:0007669"/>
    <property type="project" value="UniProtKB-SubCell"/>
</dbReference>
<dbReference type="OrthoDB" id="3574452at2"/>
<evidence type="ECO:0000259" key="8">
    <source>
        <dbReference type="PROSITE" id="PS50928"/>
    </source>
</evidence>
<dbReference type="Proteomes" id="UP000294853">
    <property type="component" value="Chromosome"/>
</dbReference>
<dbReference type="GO" id="GO:0055085">
    <property type="term" value="P:transmembrane transport"/>
    <property type="evidence" value="ECO:0007669"/>
    <property type="project" value="InterPro"/>
</dbReference>
<evidence type="ECO:0000256" key="6">
    <source>
        <dbReference type="ARBA" id="ARBA00023136"/>
    </source>
</evidence>
<dbReference type="CDD" id="cd06261">
    <property type="entry name" value="TM_PBP2"/>
    <property type="match status" value="1"/>
</dbReference>
<evidence type="ECO:0000256" key="5">
    <source>
        <dbReference type="ARBA" id="ARBA00022989"/>
    </source>
</evidence>
<feature type="transmembrane region" description="Helical" evidence="7">
    <location>
        <begin position="192"/>
        <end position="215"/>
    </location>
</feature>
<keyword evidence="3" id="KW-1003">Cell membrane</keyword>